<keyword evidence="3 7" id="KW-0812">Transmembrane</keyword>
<dbReference type="RefSeq" id="WP_345404174.1">
    <property type="nucleotide sequence ID" value="NZ_BAABLA010000117.1"/>
</dbReference>
<feature type="transmembrane region" description="Helical" evidence="7">
    <location>
        <begin position="56"/>
        <end position="79"/>
    </location>
</feature>
<feature type="compositionally biased region" description="Pro residues" evidence="6">
    <location>
        <begin position="236"/>
        <end position="247"/>
    </location>
</feature>
<protein>
    <submittedName>
        <fullName evidence="10">PspC domain-containing protein</fullName>
    </submittedName>
</protein>
<feature type="domain" description="Phage shock protein PspC N-terminal" evidence="8">
    <location>
        <begin position="26"/>
        <end position="82"/>
    </location>
</feature>
<evidence type="ECO:0000256" key="6">
    <source>
        <dbReference type="SAM" id="MobiDB-lite"/>
    </source>
</evidence>
<feature type="transmembrane region" description="Helical" evidence="7">
    <location>
        <begin position="315"/>
        <end position="334"/>
    </location>
</feature>
<dbReference type="InterPro" id="IPR024425">
    <property type="entry name" value="LiaF-like_C"/>
</dbReference>
<feature type="transmembrane region" description="Helical" evidence="7">
    <location>
        <begin position="260"/>
        <end position="279"/>
    </location>
</feature>
<evidence type="ECO:0000313" key="10">
    <source>
        <dbReference type="EMBL" id="MFC6871291.1"/>
    </source>
</evidence>
<dbReference type="Proteomes" id="UP001596337">
    <property type="component" value="Unassembled WGS sequence"/>
</dbReference>
<sequence length="461" mass="47244">MTPPAGNRPSARESVEETAKDFWSTRPRRPRRGRKIAGVAAGIGNRYGIDPVLVRVGFVVATIVGGFGILCYLLGWLFLPEEGDEVSGAEALLGKGRSAMSSGLAIVLGLILIPVTAGTLSGSWLDGGGFVLFLLFLVGLYTLHHKRGDTHRPMPTSYAAGPATFTARATDGDAGDASATATKDTVASAVTPGATATASGPSYGDIRTTGAPDVNGPSGWDPLGAAPLGWDLPGPDAAPQPPQPAAPTVPMARPRPRSRISYVAAGLALLTASVGLTLGVSGVEWFTAAHVIGLTLGVLGLGMVAASFAGTGRGLVLLALPLAAAGVALTAIPFDRLPGGGIGEVDETPRSLDQLEPVYQRTMGSIHLDLTQLDDVDTTEEPITTTIDVGMGEAVVRVPADADVTFTCDAHIGEVNCLDERSEGMGMAPVSGESFGEDGEGGQRINLDVSSMMGSVVIERG</sequence>
<evidence type="ECO:0000259" key="8">
    <source>
        <dbReference type="Pfam" id="PF04024"/>
    </source>
</evidence>
<comment type="subcellular location">
    <subcellularLocation>
        <location evidence="1">Cell membrane</location>
        <topology evidence="1">Single-pass membrane protein</topology>
    </subcellularLocation>
</comment>
<name>A0ABW2C7H0_9PSEU</name>
<evidence type="ECO:0000256" key="3">
    <source>
        <dbReference type="ARBA" id="ARBA00022692"/>
    </source>
</evidence>
<reference evidence="11" key="1">
    <citation type="journal article" date="2019" name="Int. J. Syst. Evol. Microbiol.">
        <title>The Global Catalogue of Microorganisms (GCM) 10K type strain sequencing project: providing services to taxonomists for standard genome sequencing and annotation.</title>
        <authorList>
            <consortium name="The Broad Institute Genomics Platform"/>
            <consortium name="The Broad Institute Genome Sequencing Center for Infectious Disease"/>
            <person name="Wu L."/>
            <person name="Ma J."/>
        </authorList>
    </citation>
    <scope>NUCLEOTIDE SEQUENCE [LARGE SCALE GENOMIC DNA]</scope>
    <source>
        <strain evidence="11">KCTC 32255</strain>
    </source>
</reference>
<evidence type="ECO:0000256" key="7">
    <source>
        <dbReference type="SAM" id="Phobius"/>
    </source>
</evidence>
<feature type="transmembrane region" description="Helical" evidence="7">
    <location>
        <begin position="99"/>
        <end position="117"/>
    </location>
</feature>
<dbReference type="PANTHER" id="PTHR33885">
    <property type="entry name" value="PHAGE SHOCK PROTEIN C"/>
    <property type="match status" value="1"/>
</dbReference>
<evidence type="ECO:0000256" key="2">
    <source>
        <dbReference type="ARBA" id="ARBA00022475"/>
    </source>
</evidence>
<evidence type="ECO:0000313" key="11">
    <source>
        <dbReference type="Proteomes" id="UP001596337"/>
    </source>
</evidence>
<feature type="transmembrane region" description="Helical" evidence="7">
    <location>
        <begin position="123"/>
        <end position="143"/>
    </location>
</feature>
<accession>A0ABW2C7H0</accession>
<keyword evidence="4 7" id="KW-1133">Transmembrane helix</keyword>
<organism evidence="10 11">
    <name type="scientific">Haloechinothrix salitolerans</name>
    <dbReference type="NCBI Taxonomy" id="926830"/>
    <lineage>
        <taxon>Bacteria</taxon>
        <taxon>Bacillati</taxon>
        <taxon>Actinomycetota</taxon>
        <taxon>Actinomycetes</taxon>
        <taxon>Pseudonocardiales</taxon>
        <taxon>Pseudonocardiaceae</taxon>
        <taxon>Haloechinothrix</taxon>
    </lineage>
</organism>
<dbReference type="InterPro" id="IPR052027">
    <property type="entry name" value="PspC"/>
</dbReference>
<gene>
    <name evidence="10" type="ORF">ACFQGD_29625</name>
</gene>
<feature type="transmembrane region" description="Helical" evidence="7">
    <location>
        <begin position="285"/>
        <end position="308"/>
    </location>
</feature>
<feature type="compositionally biased region" description="Basic and acidic residues" evidence="6">
    <location>
        <begin position="10"/>
        <end position="20"/>
    </location>
</feature>
<dbReference type="Pfam" id="PF04024">
    <property type="entry name" value="PspC"/>
    <property type="match status" value="1"/>
</dbReference>
<evidence type="ECO:0000256" key="5">
    <source>
        <dbReference type="ARBA" id="ARBA00023136"/>
    </source>
</evidence>
<evidence type="ECO:0000256" key="1">
    <source>
        <dbReference type="ARBA" id="ARBA00004162"/>
    </source>
</evidence>
<dbReference type="InterPro" id="IPR007168">
    <property type="entry name" value="Phageshock_PspC_N"/>
</dbReference>
<dbReference type="PANTHER" id="PTHR33885:SF3">
    <property type="entry name" value="PHAGE SHOCK PROTEIN C"/>
    <property type="match status" value="1"/>
</dbReference>
<dbReference type="Pfam" id="PF09922">
    <property type="entry name" value="LiaF-like_C"/>
    <property type="match status" value="1"/>
</dbReference>
<proteinExistence type="predicted"/>
<feature type="region of interest" description="Disordered" evidence="6">
    <location>
        <begin position="192"/>
        <end position="254"/>
    </location>
</feature>
<feature type="region of interest" description="Disordered" evidence="6">
    <location>
        <begin position="1"/>
        <end position="29"/>
    </location>
</feature>
<evidence type="ECO:0000256" key="4">
    <source>
        <dbReference type="ARBA" id="ARBA00022989"/>
    </source>
</evidence>
<feature type="domain" description="Cell wall-active antibiotics response LiaF-like C-terminal" evidence="9">
    <location>
        <begin position="359"/>
        <end position="457"/>
    </location>
</feature>
<keyword evidence="11" id="KW-1185">Reference proteome</keyword>
<keyword evidence="2" id="KW-1003">Cell membrane</keyword>
<dbReference type="EMBL" id="JBHSXX010000001">
    <property type="protein sequence ID" value="MFC6871291.1"/>
    <property type="molecule type" value="Genomic_DNA"/>
</dbReference>
<keyword evidence="5 7" id="KW-0472">Membrane</keyword>
<evidence type="ECO:0000259" key="9">
    <source>
        <dbReference type="Pfam" id="PF09922"/>
    </source>
</evidence>
<comment type="caution">
    <text evidence="10">The sequence shown here is derived from an EMBL/GenBank/DDBJ whole genome shotgun (WGS) entry which is preliminary data.</text>
</comment>